<dbReference type="PANTHER" id="PTHR10540:SF7">
    <property type="entry name" value="26S PROTEASOME NON-ATPASE REGULATORY SUBUNIT 7"/>
    <property type="match status" value="1"/>
</dbReference>
<dbReference type="InterPro" id="IPR033858">
    <property type="entry name" value="MPN_RPN7_8"/>
</dbReference>
<name>A0AA35RFL1_GEOBA</name>
<evidence type="ECO:0000313" key="8">
    <source>
        <dbReference type="Proteomes" id="UP001174909"/>
    </source>
</evidence>
<evidence type="ECO:0000256" key="4">
    <source>
        <dbReference type="ARBA" id="ARBA00075094"/>
    </source>
</evidence>
<dbReference type="CDD" id="cd08062">
    <property type="entry name" value="MPN_RPN7_8"/>
    <property type="match status" value="1"/>
</dbReference>
<keyword evidence="2 7" id="KW-0647">Proteasome</keyword>
<evidence type="ECO:0000259" key="6">
    <source>
        <dbReference type="PROSITE" id="PS50249"/>
    </source>
</evidence>
<dbReference type="GO" id="GO:0043161">
    <property type="term" value="P:proteasome-mediated ubiquitin-dependent protein catabolic process"/>
    <property type="evidence" value="ECO:0007669"/>
    <property type="project" value="TreeGrafter"/>
</dbReference>
<dbReference type="PROSITE" id="PS50249">
    <property type="entry name" value="MPN"/>
    <property type="match status" value="1"/>
</dbReference>
<feature type="region of interest" description="Disordered" evidence="5">
    <location>
        <begin position="284"/>
        <end position="347"/>
    </location>
</feature>
<dbReference type="Gene3D" id="3.40.140.10">
    <property type="entry name" value="Cytidine Deaminase, domain 2"/>
    <property type="match status" value="1"/>
</dbReference>
<feature type="domain" description="MPN" evidence="6">
    <location>
        <begin position="9"/>
        <end position="145"/>
    </location>
</feature>
<dbReference type="InterPro" id="IPR037518">
    <property type="entry name" value="MPN"/>
</dbReference>
<dbReference type="InterPro" id="IPR000555">
    <property type="entry name" value="JAMM/MPN+_dom"/>
</dbReference>
<dbReference type="GO" id="GO:0008237">
    <property type="term" value="F:metallopeptidase activity"/>
    <property type="evidence" value="ECO:0007669"/>
    <property type="project" value="InterPro"/>
</dbReference>
<feature type="compositionally biased region" description="Basic and acidic residues" evidence="5">
    <location>
        <begin position="335"/>
        <end position="347"/>
    </location>
</feature>
<comment type="caution">
    <text evidence="7">The sequence shown here is derived from an EMBL/GenBank/DDBJ whole genome shotgun (WGS) entry which is preliminary data.</text>
</comment>
<dbReference type="EMBL" id="CASHTH010000934">
    <property type="protein sequence ID" value="CAI8009242.1"/>
    <property type="molecule type" value="Genomic_DNA"/>
</dbReference>
<dbReference type="Proteomes" id="UP001174909">
    <property type="component" value="Unassembled WGS sequence"/>
</dbReference>
<dbReference type="InterPro" id="IPR024969">
    <property type="entry name" value="EIF3F/CSN6-like_C"/>
</dbReference>
<keyword evidence="8" id="KW-1185">Reference proteome</keyword>
<evidence type="ECO:0000256" key="3">
    <source>
        <dbReference type="ARBA" id="ARBA00071765"/>
    </source>
</evidence>
<dbReference type="Pfam" id="PF13012">
    <property type="entry name" value="MitMem_reg"/>
    <property type="match status" value="1"/>
</dbReference>
<organism evidence="7 8">
    <name type="scientific">Geodia barretti</name>
    <name type="common">Barrett's horny sponge</name>
    <dbReference type="NCBI Taxonomy" id="519541"/>
    <lineage>
        <taxon>Eukaryota</taxon>
        <taxon>Metazoa</taxon>
        <taxon>Porifera</taxon>
        <taxon>Demospongiae</taxon>
        <taxon>Heteroscleromorpha</taxon>
        <taxon>Tetractinellida</taxon>
        <taxon>Astrophorina</taxon>
        <taxon>Geodiidae</taxon>
        <taxon>Geodia</taxon>
    </lineage>
</organism>
<dbReference type="FunFam" id="3.40.140.10:FF:000009">
    <property type="entry name" value="26S proteasome non-ATPase regulatory subunit 7"/>
    <property type="match status" value="1"/>
</dbReference>
<evidence type="ECO:0000256" key="2">
    <source>
        <dbReference type="ARBA" id="ARBA00022942"/>
    </source>
</evidence>
<gene>
    <name evidence="7" type="ORF">GBAR_LOCUS6241</name>
</gene>
<dbReference type="SMART" id="SM00232">
    <property type="entry name" value="JAB_MPN"/>
    <property type="match status" value="1"/>
</dbReference>
<evidence type="ECO:0000256" key="5">
    <source>
        <dbReference type="SAM" id="MobiDB-lite"/>
    </source>
</evidence>
<proteinExistence type="inferred from homology"/>
<dbReference type="AlphaFoldDB" id="A0AA35RFL1"/>
<comment type="similarity">
    <text evidence="1">Belongs to the peptidase M67A family.</text>
</comment>
<dbReference type="PANTHER" id="PTHR10540">
    <property type="entry name" value="EUKARYOTIC TRANSLATION INITIATION FACTOR 3 SUBUNIT F-RELATED"/>
    <property type="match status" value="1"/>
</dbReference>
<evidence type="ECO:0000313" key="7">
    <source>
        <dbReference type="EMBL" id="CAI8009242.1"/>
    </source>
</evidence>
<feature type="compositionally biased region" description="Basic and acidic residues" evidence="5">
    <location>
        <begin position="285"/>
        <end position="328"/>
    </location>
</feature>
<evidence type="ECO:0000256" key="1">
    <source>
        <dbReference type="ARBA" id="ARBA00008568"/>
    </source>
</evidence>
<accession>A0AA35RFL1</accession>
<protein>
    <recommendedName>
        <fullName evidence="3">26S proteasome non-ATPase regulatory subunit 7</fullName>
    </recommendedName>
    <alternativeName>
        <fullName evidence="4">26S proteasome regulatory subunit RPN8</fullName>
    </alternativeName>
</protein>
<dbReference type="Pfam" id="PF01398">
    <property type="entry name" value="JAB"/>
    <property type="match status" value="1"/>
</dbReference>
<sequence length="347" mass="38479">MPVKVPTRVVVHPIVLLSVVDHFNRLRKIGNQKRVVGVLLGSWRASGVVDVATSYAVPFDEDEREPSVWFLDHNYLENMNAMFRKVNAREHIVGWYHTGPKLHPNDIAIHELIAKFCANPVLVIVDAKPRDLGLPTDAYYSVEEVHDDGTPTTKTFEHVASEIGAEEAEEVGVEHLLRDIQDKTVGTLSQRISSQLHSLQGLFKHLEHIRDYLQKVVSGKLPMNHTILYQLQDIFNLLPNLHLEEFATAFAVKTNDQLLLVYLASLIRSVLALHNLIGNKVSNTKAERKDSSGGDKTAKKEVTGEGKDGEKKSGKKAGGDKQSDEKTSSKTGDSAADKKDSRGKSAN</sequence>
<dbReference type="GO" id="GO:0005838">
    <property type="term" value="C:proteasome regulatory particle"/>
    <property type="evidence" value="ECO:0007669"/>
    <property type="project" value="InterPro"/>
</dbReference>
<reference evidence="7" key="1">
    <citation type="submission" date="2023-03" db="EMBL/GenBank/DDBJ databases">
        <authorList>
            <person name="Steffen K."/>
            <person name="Cardenas P."/>
        </authorList>
    </citation>
    <scope>NUCLEOTIDE SEQUENCE</scope>
</reference>